<sequence>MSRIHETLSDRRLERAAGSAAFARGAAYHAQGRVDLLSLGDDQAVARVTGSEIYRVRLRWRGGVAEGACDCPAFDSTDFCKHMVALAITARERTDDGPAIDRRVRLVEHLRRQGLEAAVARLVSLAEQHPEVWSEIEAEAQDAVEDDQTLVRRYRAEIESACDVPGPIGYYSVGSYAEGLFALLDRLERLNAGGRATAVSALMVHFLENMQEVFEAIDDSEGEVTSAVQRAVEIHLAACRETKPDPLDLAGWLFTQEMDSEWPAFEDLRIDYAEVLGEAGMAEYRRLAEAAWAAVATKDRAAQYTLRAILDHFACQDGDLDARIALRGADLSGPYAYLEIIQICMEAERLDLALKWAREAVWIFEDAPNARLVSLAAQLEEKAGRSDEAVSMLWRTFERSPDLALLGDLKRLSPTDVIDKAAEILEAKGYSAMLFELQLAEGRLDAAWKIADDHPIADWRLKALADASHQTHRLKAQAAYERLAESSVRLANVGAYDTAIKLIRLRGQVCDDPASQAAYIADLATRHKAKRTFIQRLEGLR</sequence>
<protein>
    <submittedName>
        <fullName evidence="3">Zinc finger SWIM domain protein</fullName>
    </submittedName>
</protein>
<evidence type="ECO:0000259" key="2">
    <source>
        <dbReference type="PROSITE" id="PS50966"/>
    </source>
</evidence>
<keyword evidence="1" id="KW-0862">Zinc</keyword>
<name>B0SY81_CAUSK</name>
<organism evidence="3">
    <name type="scientific">Caulobacter sp. (strain K31)</name>
    <dbReference type="NCBI Taxonomy" id="366602"/>
    <lineage>
        <taxon>Bacteria</taxon>
        <taxon>Pseudomonadati</taxon>
        <taxon>Pseudomonadota</taxon>
        <taxon>Alphaproteobacteria</taxon>
        <taxon>Caulobacterales</taxon>
        <taxon>Caulobacteraceae</taxon>
        <taxon>Caulobacter</taxon>
    </lineage>
</organism>
<keyword evidence="1" id="KW-0863">Zinc-finger</keyword>
<dbReference type="GO" id="GO:0008270">
    <property type="term" value="F:zinc ion binding"/>
    <property type="evidence" value="ECO:0007669"/>
    <property type="project" value="UniProtKB-KW"/>
</dbReference>
<proteinExistence type="predicted"/>
<accession>B0SY81</accession>
<dbReference type="InterPro" id="IPR049245">
    <property type="entry name" value="DUF6880"/>
</dbReference>
<dbReference type="HOGENOM" id="CLU_031282_0_0_5"/>
<keyword evidence="1" id="KW-0479">Metal-binding</keyword>
<dbReference type="KEGG" id="cak:Caul_2701"/>
<dbReference type="AlphaFoldDB" id="B0SY81"/>
<dbReference type="Pfam" id="PF04434">
    <property type="entry name" value="SWIM"/>
    <property type="match status" value="1"/>
</dbReference>
<reference evidence="3" key="1">
    <citation type="submission" date="2008-01" db="EMBL/GenBank/DDBJ databases">
        <title>Complete sequence of chromosome of Caulobacter sp. K31.</title>
        <authorList>
            <consortium name="US DOE Joint Genome Institute"/>
            <person name="Copeland A."/>
            <person name="Lucas S."/>
            <person name="Lapidus A."/>
            <person name="Barry K."/>
            <person name="Glavina del Rio T."/>
            <person name="Dalin E."/>
            <person name="Tice H."/>
            <person name="Pitluck S."/>
            <person name="Bruce D."/>
            <person name="Goodwin L."/>
            <person name="Thompson L.S."/>
            <person name="Brettin T."/>
            <person name="Detter J.C."/>
            <person name="Han C."/>
            <person name="Schmutz J."/>
            <person name="Larimer F."/>
            <person name="Land M."/>
            <person name="Hauser L."/>
            <person name="Kyrpides N."/>
            <person name="Kim E."/>
            <person name="Stephens C."/>
            <person name="Richardson P."/>
        </authorList>
    </citation>
    <scope>NUCLEOTIDE SEQUENCE [LARGE SCALE GENOMIC DNA]</scope>
    <source>
        <strain evidence="3">K31</strain>
    </source>
</reference>
<dbReference type="eggNOG" id="COG4715">
    <property type="taxonomic scope" value="Bacteria"/>
</dbReference>
<evidence type="ECO:0000313" key="3">
    <source>
        <dbReference type="EMBL" id="ABZ71828.1"/>
    </source>
</evidence>
<dbReference type="InterPro" id="IPR007527">
    <property type="entry name" value="Znf_SWIM"/>
</dbReference>
<gene>
    <name evidence="3" type="ordered locus">Caul_2701</name>
</gene>
<evidence type="ECO:0000256" key="1">
    <source>
        <dbReference type="PROSITE-ProRule" id="PRU00325"/>
    </source>
</evidence>
<dbReference type="PROSITE" id="PS50966">
    <property type="entry name" value="ZF_SWIM"/>
    <property type="match status" value="1"/>
</dbReference>
<dbReference type="OrthoDB" id="7187515at2"/>
<dbReference type="EMBL" id="CP000927">
    <property type="protein sequence ID" value="ABZ71828.1"/>
    <property type="molecule type" value="Genomic_DNA"/>
</dbReference>
<dbReference type="Pfam" id="PF21810">
    <property type="entry name" value="DUF6880"/>
    <property type="match status" value="1"/>
</dbReference>
<feature type="domain" description="SWIM-type" evidence="2">
    <location>
        <begin position="54"/>
        <end position="91"/>
    </location>
</feature>